<organism evidence="2 3">
    <name type="scientific">Athelia psychrophila</name>
    <dbReference type="NCBI Taxonomy" id="1759441"/>
    <lineage>
        <taxon>Eukaryota</taxon>
        <taxon>Fungi</taxon>
        <taxon>Dikarya</taxon>
        <taxon>Basidiomycota</taxon>
        <taxon>Agaricomycotina</taxon>
        <taxon>Agaricomycetes</taxon>
        <taxon>Agaricomycetidae</taxon>
        <taxon>Atheliales</taxon>
        <taxon>Atheliaceae</taxon>
        <taxon>Athelia</taxon>
    </lineage>
</organism>
<dbReference type="OrthoDB" id="10661693at2759"/>
<name>A0A165WBJ4_9AGAM</name>
<accession>A0A165WBJ4</accession>
<dbReference type="AlphaFoldDB" id="A0A165WBJ4"/>
<gene>
    <name evidence="2" type="ORF">FIBSPDRAFT_965554</name>
</gene>
<evidence type="ECO:0000256" key="1">
    <source>
        <dbReference type="SAM" id="MobiDB-lite"/>
    </source>
</evidence>
<feature type="region of interest" description="Disordered" evidence="1">
    <location>
        <begin position="102"/>
        <end position="126"/>
    </location>
</feature>
<feature type="region of interest" description="Disordered" evidence="1">
    <location>
        <begin position="1"/>
        <end position="42"/>
    </location>
</feature>
<dbReference type="Proteomes" id="UP000076532">
    <property type="component" value="Unassembled WGS sequence"/>
</dbReference>
<proteinExistence type="predicted"/>
<sequence length="469" mass="49990">MAPRDVPDSSKIVSTKRRPKKPRAPDEFVSLAPPTRSTAPQPEIFASAPIVQTIQSPPSPTPLSPATIRQPTLSFPQPSSLPPLTISPLVILDRGGENGTLTRVPSPTDSMPALASPTSSQQEATPLPLQVCEREPSTANESVFLVDEYILPTHSIVSRLLALRGAQSNQIDNSEYPASASGTDESEHISIDAPALPVQHEHGPLPQPSNRIQAEMRAAAAERRRAYAASEAPATTSLPARLGGAAVLLRHAQVPPPAAIQHVSRATTPLANSASTQAEAHAPAPSFIPVVQPASLTSAGGSTAAHSEAESLQTVLHARLFDLLEETVPLIQYGAAYIASRQTMIMHRACTRLGFQIGQRKDTPIVIDGVSVTQSHLIRYFSFGTGNMFWNSRSVYTLATRTRDFIQQIDSSSRQGYQNETMRIIGHMLDASILILPCAAGSASSANSLSRPAFEARCLRATGTTTGRG</sequence>
<reference evidence="2 3" key="1">
    <citation type="journal article" date="2016" name="Mol. Biol. Evol.">
        <title>Comparative Genomics of Early-Diverging Mushroom-Forming Fungi Provides Insights into the Origins of Lignocellulose Decay Capabilities.</title>
        <authorList>
            <person name="Nagy L.G."/>
            <person name="Riley R."/>
            <person name="Tritt A."/>
            <person name="Adam C."/>
            <person name="Daum C."/>
            <person name="Floudas D."/>
            <person name="Sun H."/>
            <person name="Yadav J.S."/>
            <person name="Pangilinan J."/>
            <person name="Larsson K.H."/>
            <person name="Matsuura K."/>
            <person name="Barry K."/>
            <person name="Labutti K."/>
            <person name="Kuo R."/>
            <person name="Ohm R.A."/>
            <person name="Bhattacharya S.S."/>
            <person name="Shirouzu T."/>
            <person name="Yoshinaga Y."/>
            <person name="Martin F.M."/>
            <person name="Grigoriev I.V."/>
            <person name="Hibbett D.S."/>
        </authorList>
    </citation>
    <scope>NUCLEOTIDE SEQUENCE [LARGE SCALE GENOMIC DNA]</scope>
    <source>
        <strain evidence="2 3">CBS 109695</strain>
    </source>
</reference>
<evidence type="ECO:0000313" key="2">
    <source>
        <dbReference type="EMBL" id="KZP07548.1"/>
    </source>
</evidence>
<evidence type="ECO:0000313" key="3">
    <source>
        <dbReference type="Proteomes" id="UP000076532"/>
    </source>
</evidence>
<protein>
    <submittedName>
        <fullName evidence="2">Uncharacterized protein</fullName>
    </submittedName>
</protein>
<keyword evidence="3" id="KW-1185">Reference proteome</keyword>
<dbReference type="EMBL" id="KV417747">
    <property type="protein sequence ID" value="KZP07548.1"/>
    <property type="molecule type" value="Genomic_DNA"/>
</dbReference>